<dbReference type="PANTHER" id="PTHR45008:SF1">
    <property type="entry name" value="PTS SYSTEM GLUCOSE-SPECIFIC EIIA COMPONENT"/>
    <property type="match status" value="1"/>
</dbReference>
<keyword evidence="3 9" id="KW-0762">Sugar transport</keyword>
<dbReference type="PROSITE" id="PS51093">
    <property type="entry name" value="PTS_EIIA_TYPE_1"/>
    <property type="match status" value="1"/>
</dbReference>
<dbReference type="InterPro" id="IPR050890">
    <property type="entry name" value="PTS_EIIA_component"/>
</dbReference>
<reference evidence="10" key="1">
    <citation type="journal article" date="2019" name="Int. J. Syst. Evol. Microbiol.">
        <title>The Global Catalogue of Microorganisms (GCM) 10K type strain sequencing project: providing services to taxonomists for standard genome sequencing and annotation.</title>
        <authorList>
            <consortium name="The Broad Institute Genomics Platform"/>
            <consortium name="The Broad Institute Genome Sequencing Center for Infectious Disease"/>
            <person name="Wu L."/>
            <person name="Ma J."/>
        </authorList>
    </citation>
    <scope>NUCLEOTIDE SEQUENCE [LARGE SCALE GENOMIC DNA]</scope>
    <source>
        <strain evidence="10">CCUG 54527</strain>
    </source>
</reference>
<dbReference type="Gene3D" id="2.70.70.10">
    <property type="entry name" value="Glucose Permease (Domain IIA)"/>
    <property type="match status" value="1"/>
</dbReference>
<protein>
    <submittedName>
        <fullName evidence="9">PTS glucose transporter subunit IIA</fullName>
    </submittedName>
</protein>
<feature type="domain" description="PTS EIIA type-1" evidence="8">
    <location>
        <begin position="59"/>
        <end position="163"/>
    </location>
</feature>
<keyword evidence="4" id="KW-0808">Transferase</keyword>
<evidence type="ECO:0000256" key="4">
    <source>
        <dbReference type="ARBA" id="ARBA00022679"/>
    </source>
</evidence>
<evidence type="ECO:0000256" key="2">
    <source>
        <dbReference type="ARBA" id="ARBA00022448"/>
    </source>
</evidence>
<feature type="compositionally biased region" description="Polar residues" evidence="7">
    <location>
        <begin position="10"/>
        <end position="23"/>
    </location>
</feature>
<feature type="region of interest" description="Disordered" evidence="7">
    <location>
        <begin position="1"/>
        <end position="23"/>
    </location>
</feature>
<dbReference type="PANTHER" id="PTHR45008">
    <property type="entry name" value="PTS SYSTEM GLUCOSE-SPECIFIC EIIA COMPONENT"/>
    <property type="match status" value="1"/>
</dbReference>
<evidence type="ECO:0000256" key="5">
    <source>
        <dbReference type="ARBA" id="ARBA00022683"/>
    </source>
</evidence>
<comment type="caution">
    <text evidence="9">The sequence shown here is derived from an EMBL/GenBank/DDBJ whole genome shotgun (WGS) entry which is preliminary data.</text>
</comment>
<keyword evidence="5" id="KW-0598">Phosphotransferase system</keyword>
<keyword evidence="6" id="KW-0418">Kinase</keyword>
<evidence type="ECO:0000313" key="10">
    <source>
        <dbReference type="Proteomes" id="UP001596170"/>
    </source>
</evidence>
<organism evidence="9 10">
    <name type="scientific">Paenisporosarcina macmurdoensis</name>
    <dbReference type="NCBI Taxonomy" id="212659"/>
    <lineage>
        <taxon>Bacteria</taxon>
        <taxon>Bacillati</taxon>
        <taxon>Bacillota</taxon>
        <taxon>Bacilli</taxon>
        <taxon>Bacillales</taxon>
        <taxon>Caryophanaceae</taxon>
        <taxon>Paenisporosarcina</taxon>
    </lineage>
</organism>
<dbReference type="InterPro" id="IPR011055">
    <property type="entry name" value="Dup_hybrid_motif"/>
</dbReference>
<dbReference type="Proteomes" id="UP001596170">
    <property type="component" value="Unassembled WGS sequence"/>
</dbReference>
<evidence type="ECO:0000313" key="9">
    <source>
        <dbReference type="EMBL" id="MFC6037837.1"/>
    </source>
</evidence>
<evidence type="ECO:0000256" key="6">
    <source>
        <dbReference type="ARBA" id="ARBA00022777"/>
    </source>
</evidence>
<dbReference type="NCBIfam" id="TIGR00830">
    <property type="entry name" value="PTBA"/>
    <property type="match status" value="1"/>
</dbReference>
<gene>
    <name evidence="9" type="ORF">ACFPYN_00090</name>
</gene>
<dbReference type="InterPro" id="IPR001127">
    <property type="entry name" value="PTS_EIIA_1_perm"/>
</dbReference>
<dbReference type="Pfam" id="PF00358">
    <property type="entry name" value="PTS_EIIA_1"/>
    <property type="match status" value="1"/>
</dbReference>
<keyword evidence="10" id="KW-1185">Reference proteome</keyword>
<dbReference type="SUPFAM" id="SSF51261">
    <property type="entry name" value="Duplicated hybrid motif"/>
    <property type="match status" value="1"/>
</dbReference>
<name>A0ABW1L4R9_9BACL</name>
<evidence type="ECO:0000256" key="1">
    <source>
        <dbReference type="ARBA" id="ARBA00004496"/>
    </source>
</evidence>
<evidence type="ECO:0000256" key="7">
    <source>
        <dbReference type="SAM" id="MobiDB-lite"/>
    </source>
</evidence>
<sequence>MFNFLKKKGQSAQDDTLQTANKNGESDVVQKSIMTMELLQTDFAMPIDGKIIPLSEVPDEVFAQGMMGQGFAIVPSGNTLYSPIAGQIVSIFPTKHAIGLVTNTGLEILIHVGVDTVKLKGQGFDLLAEDGQFIKRGDALLKIDLAYIDGNAPSSIIPIIFTNLTTQKVNLLKNGVQQSGETGILNIQ</sequence>
<accession>A0ABW1L4R9</accession>
<dbReference type="PROSITE" id="PS00371">
    <property type="entry name" value="PTS_EIIA_TYPE_1_HIS"/>
    <property type="match status" value="1"/>
</dbReference>
<dbReference type="EMBL" id="JBHSRI010000002">
    <property type="protein sequence ID" value="MFC6037837.1"/>
    <property type="molecule type" value="Genomic_DNA"/>
</dbReference>
<dbReference type="RefSeq" id="WP_377731829.1">
    <property type="nucleotide sequence ID" value="NZ_JBHSRI010000002.1"/>
</dbReference>
<evidence type="ECO:0000259" key="8">
    <source>
        <dbReference type="PROSITE" id="PS51093"/>
    </source>
</evidence>
<keyword evidence="2" id="KW-0813">Transport</keyword>
<proteinExistence type="predicted"/>
<evidence type="ECO:0000256" key="3">
    <source>
        <dbReference type="ARBA" id="ARBA00022597"/>
    </source>
</evidence>
<comment type="subcellular location">
    <subcellularLocation>
        <location evidence="1">Cytoplasm</location>
    </subcellularLocation>
</comment>